<dbReference type="Proteomes" id="UP001549106">
    <property type="component" value="Unassembled WGS sequence"/>
</dbReference>
<evidence type="ECO:0000313" key="3">
    <source>
        <dbReference type="Proteomes" id="UP001549106"/>
    </source>
</evidence>
<protein>
    <recommendedName>
        <fullName evidence="1">AAA-ATPase-like domain-containing protein</fullName>
    </recommendedName>
</protein>
<dbReference type="RefSeq" id="WP_306814109.1">
    <property type="nucleotide sequence ID" value="NZ_BAABXP010000002.1"/>
</dbReference>
<sequence length="79" mass="9209">MKLNIPVGVSDFEELRKREYYYVDKTGLIFELLKNSAAKVTLLTRPRRFGKTLAMSMLESFLDIRRNSGFLTVFQKKST</sequence>
<evidence type="ECO:0000259" key="1">
    <source>
        <dbReference type="Pfam" id="PF09820"/>
    </source>
</evidence>
<accession>A0ABV2M4K6</accession>
<dbReference type="PANTHER" id="PTHR34825">
    <property type="entry name" value="CONSERVED PROTEIN, WITH A WEAK D-GALACTARATE DEHYDRATASE/ALTRONATE HYDROLASE DOMAIN"/>
    <property type="match status" value="1"/>
</dbReference>
<comment type="caution">
    <text evidence="2">The sequence shown here is derived from an EMBL/GenBank/DDBJ whole genome shotgun (WGS) entry which is preliminary data.</text>
</comment>
<name>A0ABV2M4K6_9FIRM</name>
<reference evidence="2 3" key="1">
    <citation type="submission" date="2024-06" db="EMBL/GenBank/DDBJ databases">
        <title>Genomic Encyclopedia of Type Strains, Phase IV (KMG-IV): sequencing the most valuable type-strain genomes for metagenomic binning, comparative biology and taxonomic classification.</title>
        <authorList>
            <person name="Goeker M."/>
        </authorList>
    </citation>
    <scope>NUCLEOTIDE SEQUENCE [LARGE SCALE GENOMIC DNA]</scope>
    <source>
        <strain evidence="2 3">DSM 29492</strain>
    </source>
</reference>
<feature type="domain" description="AAA-ATPase-like" evidence="1">
    <location>
        <begin position="6"/>
        <end position="75"/>
    </location>
</feature>
<dbReference type="EMBL" id="JBEPMJ010000021">
    <property type="protein sequence ID" value="MET3751401.1"/>
    <property type="molecule type" value="Genomic_DNA"/>
</dbReference>
<dbReference type="InterPro" id="IPR018631">
    <property type="entry name" value="AAA-ATPase-like_dom"/>
</dbReference>
<dbReference type="Pfam" id="PF09820">
    <property type="entry name" value="AAA-ATPase_like"/>
    <property type="match status" value="1"/>
</dbReference>
<keyword evidence="3" id="KW-1185">Reference proteome</keyword>
<evidence type="ECO:0000313" key="2">
    <source>
        <dbReference type="EMBL" id="MET3751401.1"/>
    </source>
</evidence>
<organism evidence="2 3">
    <name type="scientific">Blautia caecimuris</name>
    <dbReference type="NCBI Taxonomy" id="1796615"/>
    <lineage>
        <taxon>Bacteria</taxon>
        <taxon>Bacillati</taxon>
        <taxon>Bacillota</taxon>
        <taxon>Clostridia</taxon>
        <taxon>Lachnospirales</taxon>
        <taxon>Lachnospiraceae</taxon>
        <taxon>Blautia</taxon>
    </lineage>
</organism>
<proteinExistence type="predicted"/>
<dbReference type="PANTHER" id="PTHR34825:SF1">
    <property type="entry name" value="AAA-ATPASE-LIKE DOMAIN-CONTAINING PROTEIN"/>
    <property type="match status" value="1"/>
</dbReference>
<gene>
    <name evidence="2" type="ORF">ABID24_002660</name>
</gene>